<dbReference type="InterPro" id="IPR003587">
    <property type="entry name" value="Hint_dom_N"/>
</dbReference>
<dbReference type="Proteomes" id="UP000319499">
    <property type="component" value="Unassembled WGS sequence"/>
</dbReference>
<dbReference type="InterPro" id="IPR006141">
    <property type="entry name" value="Intein_N"/>
</dbReference>
<name>A0A563DA38_9FLAO</name>
<sequence length="507" mass="57408">MRFTRYRYFLIYNIYIMPNPLEYIVSKALIYCTEGTAIDQFQPTSNTHYRIDGIVGVENDLKLGVNLPSDFAFCEAKGRKKCVPDISGKWQDTYGPLKGEHKDTLVFRCSLKCNNGGIIKFSTSGQKGGGKLDKWDKLPSIPKMSDFNKSSVVVPKNNEEESMKNYEDLIKQQRNSERSTGEISSFYEEKIAGSIDNFNSFLASGDQAKINRLEFIEGFIPFYGQIDAFMKSNNNFMQGNGEDGLINMASAIPISKLVGKVSKLSKLDELGELMDNLGDVYDFGYGKGLDAIQTYNDNLNIENSENNELLKLINDKTLDASVLKSDPSFFIRNDYGSKGACKVMAKYLGAQSDAIKGKKVLACFPAGTLISTEKGHKVIQNITPGDLVWAKNELNNEVSLKKVLKTFIRETNKLIVLILEDDKIKTTEEHPFYTKKGWKEANELSTEDYLLAQDNQWHRIKNKQFLYSYEKVYNFEVEEFHTYFVGIEKVLVHNACEKPVEGPLPQK</sequence>
<keyword evidence="3" id="KW-1185">Reference proteome</keyword>
<comment type="caution">
    <text evidence="2">The sequence shown here is derived from an EMBL/GenBank/DDBJ whole genome shotgun (WGS) entry which is preliminary data.</text>
</comment>
<evidence type="ECO:0000313" key="2">
    <source>
        <dbReference type="EMBL" id="TWP26813.1"/>
    </source>
</evidence>
<dbReference type="Pfam" id="PF07591">
    <property type="entry name" value="PT-HINT"/>
    <property type="match status" value="1"/>
</dbReference>
<accession>A0A563DA38</accession>
<dbReference type="Pfam" id="PF14107">
    <property type="entry name" value="DUF4280"/>
    <property type="match status" value="1"/>
</dbReference>
<dbReference type="EMBL" id="SELH01000025">
    <property type="protein sequence ID" value="TWP26813.1"/>
    <property type="molecule type" value="Genomic_DNA"/>
</dbReference>
<evidence type="ECO:0000313" key="3">
    <source>
        <dbReference type="Proteomes" id="UP000319499"/>
    </source>
</evidence>
<gene>
    <name evidence="2" type="ORF">ETU09_09640</name>
</gene>
<dbReference type="SUPFAM" id="SSF51294">
    <property type="entry name" value="Hedgehog/intein (Hint) domain"/>
    <property type="match status" value="1"/>
</dbReference>
<dbReference type="SMART" id="SM00306">
    <property type="entry name" value="HintN"/>
    <property type="match status" value="1"/>
</dbReference>
<dbReference type="PROSITE" id="PS50817">
    <property type="entry name" value="INTEIN_N_TER"/>
    <property type="match status" value="1"/>
</dbReference>
<dbReference type="InterPro" id="IPR030934">
    <property type="entry name" value="Intein_C"/>
</dbReference>
<dbReference type="AlphaFoldDB" id="A0A563DA38"/>
<feature type="domain" description="Hint" evidence="1">
    <location>
        <begin position="361"/>
        <end position="454"/>
    </location>
</feature>
<protein>
    <submittedName>
        <fullName evidence="2">DUF4280 domain-containing protein</fullName>
    </submittedName>
</protein>
<reference evidence="2 3" key="1">
    <citation type="submission" date="2019-02" db="EMBL/GenBank/DDBJ databases">
        <title>Apibacter muscae sp. nov.: a novel member of the house fly microbiota.</title>
        <authorList>
            <person name="Park R."/>
        </authorList>
    </citation>
    <scope>NUCLEOTIDE SEQUENCE [LARGE SCALE GENOMIC DNA]</scope>
    <source>
        <strain evidence="2 3">AL1</strain>
    </source>
</reference>
<proteinExistence type="predicted"/>
<dbReference type="InterPro" id="IPR025460">
    <property type="entry name" value="DUF4280"/>
</dbReference>
<organism evidence="2 3">
    <name type="scientific">Apibacter muscae</name>
    <dbReference type="NCBI Taxonomy" id="2509004"/>
    <lineage>
        <taxon>Bacteria</taxon>
        <taxon>Pseudomonadati</taxon>
        <taxon>Bacteroidota</taxon>
        <taxon>Flavobacteriia</taxon>
        <taxon>Flavobacteriales</taxon>
        <taxon>Weeksellaceae</taxon>
        <taxon>Apibacter</taxon>
    </lineage>
</organism>
<dbReference type="GO" id="GO:0016539">
    <property type="term" value="P:intein-mediated protein splicing"/>
    <property type="evidence" value="ECO:0007669"/>
    <property type="project" value="InterPro"/>
</dbReference>
<dbReference type="InterPro" id="IPR036844">
    <property type="entry name" value="Hint_dom_sf"/>
</dbReference>
<dbReference type="CDD" id="cd00081">
    <property type="entry name" value="Hint"/>
    <property type="match status" value="1"/>
</dbReference>
<dbReference type="Gene3D" id="2.170.16.10">
    <property type="entry name" value="Hedgehog/Intein (Hint) domain"/>
    <property type="match status" value="1"/>
</dbReference>
<dbReference type="PROSITE" id="PS50818">
    <property type="entry name" value="INTEIN_C_TER"/>
    <property type="match status" value="1"/>
</dbReference>
<evidence type="ECO:0000259" key="1">
    <source>
        <dbReference type="SMART" id="SM00306"/>
    </source>
</evidence>
<dbReference type="OrthoDB" id="2972467at2"/>